<comment type="caution">
    <text evidence="1">The sequence shown here is derived from an EMBL/GenBank/DDBJ whole genome shotgun (WGS) entry which is preliminary data.</text>
</comment>
<keyword evidence="2" id="KW-1185">Reference proteome</keyword>
<protein>
    <submittedName>
        <fullName evidence="1">Uncharacterized protein</fullName>
    </submittedName>
</protein>
<name>A0AAE0ZGK8_9GAST</name>
<sequence length="74" mass="8212">MLRPLSYLPPPFPSARLISTLLPNGTPFNLRVYFLPVHLSGVDLKIGAEPLDKPKFVTTAECLHSCLSRTHPND</sequence>
<gene>
    <name evidence="1" type="ORF">RRG08_060354</name>
</gene>
<dbReference type="AlphaFoldDB" id="A0AAE0ZGK8"/>
<dbReference type="EMBL" id="JAWDGP010003996">
    <property type="protein sequence ID" value="KAK3768918.1"/>
    <property type="molecule type" value="Genomic_DNA"/>
</dbReference>
<proteinExistence type="predicted"/>
<reference evidence="1" key="1">
    <citation type="journal article" date="2023" name="G3 (Bethesda)">
        <title>A reference genome for the long-term kleptoplast-retaining sea slug Elysia crispata morphotype clarki.</title>
        <authorList>
            <person name="Eastman K.E."/>
            <person name="Pendleton A.L."/>
            <person name="Shaikh M.A."/>
            <person name="Suttiyut T."/>
            <person name="Ogas R."/>
            <person name="Tomko P."/>
            <person name="Gavelis G."/>
            <person name="Widhalm J.R."/>
            <person name="Wisecaver J.H."/>
        </authorList>
    </citation>
    <scope>NUCLEOTIDE SEQUENCE</scope>
    <source>
        <strain evidence="1">ECLA1</strain>
    </source>
</reference>
<evidence type="ECO:0000313" key="2">
    <source>
        <dbReference type="Proteomes" id="UP001283361"/>
    </source>
</evidence>
<organism evidence="1 2">
    <name type="scientific">Elysia crispata</name>
    <name type="common">lettuce slug</name>
    <dbReference type="NCBI Taxonomy" id="231223"/>
    <lineage>
        <taxon>Eukaryota</taxon>
        <taxon>Metazoa</taxon>
        <taxon>Spiralia</taxon>
        <taxon>Lophotrochozoa</taxon>
        <taxon>Mollusca</taxon>
        <taxon>Gastropoda</taxon>
        <taxon>Heterobranchia</taxon>
        <taxon>Euthyneura</taxon>
        <taxon>Panpulmonata</taxon>
        <taxon>Sacoglossa</taxon>
        <taxon>Placobranchoidea</taxon>
        <taxon>Plakobranchidae</taxon>
        <taxon>Elysia</taxon>
    </lineage>
</organism>
<accession>A0AAE0ZGK8</accession>
<dbReference type="Proteomes" id="UP001283361">
    <property type="component" value="Unassembled WGS sequence"/>
</dbReference>
<evidence type="ECO:0000313" key="1">
    <source>
        <dbReference type="EMBL" id="KAK3768918.1"/>
    </source>
</evidence>